<proteinExistence type="predicted"/>
<dbReference type="RefSeq" id="WP_093395162.1">
    <property type="nucleotide sequence ID" value="NZ_FOUU01000006.1"/>
</dbReference>
<evidence type="ECO:0000313" key="2">
    <source>
        <dbReference type="Proteomes" id="UP000199611"/>
    </source>
</evidence>
<reference evidence="1 2" key="1">
    <citation type="submission" date="2016-10" db="EMBL/GenBank/DDBJ databases">
        <authorList>
            <person name="de Groot N.N."/>
        </authorList>
    </citation>
    <scope>NUCLEOTIDE SEQUENCE [LARGE SCALE GENOMIC DNA]</scope>
    <source>
        <strain evidence="1 2">DSM 9990</strain>
    </source>
</reference>
<accession>A0A1I4UHE7</accession>
<organism evidence="1 2">
    <name type="scientific">Thermodesulforhabdus norvegica</name>
    <dbReference type="NCBI Taxonomy" id="39841"/>
    <lineage>
        <taxon>Bacteria</taxon>
        <taxon>Pseudomonadati</taxon>
        <taxon>Thermodesulfobacteriota</taxon>
        <taxon>Syntrophobacteria</taxon>
        <taxon>Syntrophobacterales</taxon>
        <taxon>Thermodesulforhabdaceae</taxon>
        <taxon>Thermodesulforhabdus</taxon>
    </lineage>
</organism>
<evidence type="ECO:0000313" key="1">
    <source>
        <dbReference type="EMBL" id="SFM88398.1"/>
    </source>
</evidence>
<gene>
    <name evidence="1" type="ORF">SAMN05660836_01800</name>
</gene>
<sequence length="189" mass="22460">MAIPTENNYIEWVLLNIKEYFRRLGYRVLTYSIGHVKERLCPVDRVLVVGNKIVGLQFKRPLTEASHPRFNITLHQQEMIGQARWIFYCLPDFTDLRLQEVALYHCRFVPAEEIKNGEVERYFRWGPFAQGLVECWIGLEITEMRVEDLFRQIAENPMEVYISLNKKAEEVFLLSRIFRPPLELEREPA</sequence>
<dbReference type="EMBL" id="FOUU01000006">
    <property type="protein sequence ID" value="SFM88398.1"/>
    <property type="molecule type" value="Genomic_DNA"/>
</dbReference>
<keyword evidence="2" id="KW-1185">Reference proteome</keyword>
<protein>
    <submittedName>
        <fullName evidence="1">Uncharacterized protein</fullName>
    </submittedName>
</protein>
<name>A0A1I4UHE7_9BACT</name>
<dbReference type="Proteomes" id="UP000199611">
    <property type="component" value="Unassembled WGS sequence"/>
</dbReference>
<dbReference type="OrthoDB" id="9862328at2"/>
<dbReference type="AlphaFoldDB" id="A0A1I4UHE7"/>